<dbReference type="InterPro" id="IPR050523">
    <property type="entry name" value="AKR_Detox_Biosynth"/>
</dbReference>
<dbReference type="InterPro" id="IPR020471">
    <property type="entry name" value="AKR"/>
</dbReference>
<organism evidence="3 4">
    <name type="scientific">Hafnia paralvei</name>
    <dbReference type="NCBI Taxonomy" id="546367"/>
    <lineage>
        <taxon>Bacteria</taxon>
        <taxon>Pseudomonadati</taxon>
        <taxon>Pseudomonadota</taxon>
        <taxon>Gammaproteobacteria</taxon>
        <taxon>Enterobacterales</taxon>
        <taxon>Hafniaceae</taxon>
        <taxon>Hafnia</taxon>
    </lineage>
</organism>
<dbReference type="Gene3D" id="3.20.20.100">
    <property type="entry name" value="NADP-dependent oxidoreductase domain"/>
    <property type="match status" value="1"/>
</dbReference>
<keyword evidence="4" id="KW-1185">Reference proteome</keyword>
<evidence type="ECO:0000259" key="2">
    <source>
        <dbReference type="Pfam" id="PF00248"/>
    </source>
</evidence>
<evidence type="ECO:0000256" key="1">
    <source>
        <dbReference type="ARBA" id="ARBA00023002"/>
    </source>
</evidence>
<dbReference type="FunFam" id="3.20.20.100:FF:000004">
    <property type="entry name" value="Oxidoreductase, aldo/keto reductase"/>
    <property type="match status" value="1"/>
</dbReference>
<dbReference type="OrthoDB" id="9772407at2"/>
<dbReference type="GO" id="GO:0016491">
    <property type="term" value="F:oxidoreductase activity"/>
    <property type="evidence" value="ECO:0007669"/>
    <property type="project" value="UniProtKB-KW"/>
</dbReference>
<dbReference type="InterPro" id="IPR036812">
    <property type="entry name" value="NAD(P)_OxRdtase_dom_sf"/>
</dbReference>
<dbReference type="Pfam" id="PF00248">
    <property type="entry name" value="Aldo_ket_red"/>
    <property type="match status" value="1"/>
</dbReference>
<reference evidence="3 4" key="1">
    <citation type="submission" date="2017-08" db="EMBL/GenBank/DDBJ databases">
        <title>Draft Genome Sequence of Hafnia alvei CITHA-6 Isolated from Raw Bovine Milk.</title>
        <authorList>
            <person name="Culligan E.P."/>
            <person name="Mcsweeney A."/>
            <person name="O'Doherty C."/>
            <person name="Gleeson E."/>
            <person name="O'Riordan D."/>
            <person name="Sleator R.D."/>
        </authorList>
    </citation>
    <scope>NUCLEOTIDE SEQUENCE [LARGE SCALE GENOMIC DNA]</scope>
    <source>
        <strain evidence="3 4">CITHA-6</strain>
    </source>
</reference>
<dbReference type="RefSeq" id="WP_039188115.1">
    <property type="nucleotide sequence ID" value="NZ_CAUFSP010000010.1"/>
</dbReference>
<sequence>MKLRELGRSGIRVPTLTFGGNVFGWTVDQATSFSLLDALLEHQLNFIDTADVYSSWVPGNRGGESETIIGNWLQKSGKRDHIILATKVGKSMGEHHKGLSARYIREAVEASLRRLKTDYIDLYQSHDDDRDTPLAETMNAFDALIKEGKVRAIGASNYSAERLAKALEVSAELGLARYETIQPEYNLYDRQNFELELAPLVQKEHLGVINYYALASGFLSGKYRSAEDAHKSARGDGIVAKYLNHRGLGILDALEQVAHEVDASPVAVALAWQIAQPGITAPIASATSLQQLEELALAARLTLSQSQIALITDASAY</sequence>
<dbReference type="PANTHER" id="PTHR43364">
    <property type="entry name" value="NADH-SPECIFIC METHYLGLYOXAL REDUCTASE-RELATED"/>
    <property type="match status" value="1"/>
</dbReference>
<protein>
    <submittedName>
        <fullName evidence="3">Aldo/keto reductase</fullName>
    </submittedName>
</protein>
<gene>
    <name evidence="3" type="ORF">CJD50_17125</name>
</gene>
<dbReference type="Proteomes" id="UP000218796">
    <property type="component" value="Unassembled WGS sequence"/>
</dbReference>
<feature type="domain" description="NADP-dependent oxidoreductase" evidence="2">
    <location>
        <begin position="16"/>
        <end position="314"/>
    </location>
</feature>
<name>A0A2A2M937_9GAMM</name>
<comment type="caution">
    <text evidence="3">The sequence shown here is derived from an EMBL/GenBank/DDBJ whole genome shotgun (WGS) entry which is preliminary data.</text>
</comment>
<accession>A0A2A2M937</accession>
<dbReference type="PANTHER" id="PTHR43364:SF6">
    <property type="entry name" value="OXIDOREDUCTASE-RELATED"/>
    <property type="match status" value="1"/>
</dbReference>
<proteinExistence type="predicted"/>
<dbReference type="AlphaFoldDB" id="A0A2A2M937"/>
<dbReference type="InterPro" id="IPR023210">
    <property type="entry name" value="NADP_OxRdtase_dom"/>
</dbReference>
<dbReference type="SUPFAM" id="SSF51430">
    <property type="entry name" value="NAD(P)-linked oxidoreductase"/>
    <property type="match status" value="1"/>
</dbReference>
<dbReference type="EMBL" id="NQMS01000008">
    <property type="protein sequence ID" value="PAV95171.1"/>
    <property type="molecule type" value="Genomic_DNA"/>
</dbReference>
<evidence type="ECO:0000313" key="4">
    <source>
        <dbReference type="Proteomes" id="UP000218796"/>
    </source>
</evidence>
<dbReference type="GO" id="GO:0005829">
    <property type="term" value="C:cytosol"/>
    <property type="evidence" value="ECO:0007669"/>
    <property type="project" value="TreeGrafter"/>
</dbReference>
<evidence type="ECO:0000313" key="3">
    <source>
        <dbReference type="EMBL" id="PAV95171.1"/>
    </source>
</evidence>
<dbReference type="PRINTS" id="PR00069">
    <property type="entry name" value="ALDKETRDTASE"/>
</dbReference>
<dbReference type="CDD" id="cd19081">
    <property type="entry name" value="AKR_AKR9C1"/>
    <property type="match status" value="1"/>
</dbReference>
<keyword evidence="1" id="KW-0560">Oxidoreductase</keyword>